<sequence>MDTPRAPKFIDIISQFGDNGRIEPDTCDALLRQFQQPNPNGSLMDWRHFLEADFSMRVVAGEDYISSRSIQHQWVGKHIKNDISKCMLFMTMVRVQDMWTSIAWDMKRRQLTIHAAGNRNGVWDAHDNIVHMLKTAFRRCIEVFFEGWVVDWENWAIVYTTASTLSDTKPYGYDYGPEALQFCRTFDGVKQGGRLTSPSTECASSDELLFDLLHLNANTGSLPPEFIQDIDD</sequence>
<reference evidence="1" key="2">
    <citation type="submission" date="2025-09" db="UniProtKB">
        <authorList>
            <consortium name="EnsemblPlants"/>
        </authorList>
    </citation>
    <scope>IDENTIFICATION</scope>
</reference>
<evidence type="ECO:0000313" key="2">
    <source>
        <dbReference type="Proteomes" id="UP001732700"/>
    </source>
</evidence>
<accession>A0ACD5TAE6</accession>
<protein>
    <submittedName>
        <fullName evidence="1">Uncharacterized protein</fullName>
    </submittedName>
</protein>
<evidence type="ECO:0000313" key="1">
    <source>
        <dbReference type="EnsemblPlants" id="AVESA.00010b.r2.1AG0019330.1.CDS"/>
    </source>
</evidence>
<proteinExistence type="predicted"/>
<dbReference type="Proteomes" id="UP001732700">
    <property type="component" value="Chromosome 1A"/>
</dbReference>
<keyword evidence="2" id="KW-1185">Reference proteome</keyword>
<dbReference type="EnsemblPlants" id="AVESA.00010b.r2.1AG0019330.1">
    <property type="protein sequence ID" value="AVESA.00010b.r2.1AG0019330.1.CDS"/>
    <property type="gene ID" value="AVESA.00010b.r2.1AG0019330"/>
</dbReference>
<organism evidence="1 2">
    <name type="scientific">Avena sativa</name>
    <name type="common">Oat</name>
    <dbReference type="NCBI Taxonomy" id="4498"/>
    <lineage>
        <taxon>Eukaryota</taxon>
        <taxon>Viridiplantae</taxon>
        <taxon>Streptophyta</taxon>
        <taxon>Embryophyta</taxon>
        <taxon>Tracheophyta</taxon>
        <taxon>Spermatophyta</taxon>
        <taxon>Magnoliopsida</taxon>
        <taxon>Liliopsida</taxon>
        <taxon>Poales</taxon>
        <taxon>Poaceae</taxon>
        <taxon>BOP clade</taxon>
        <taxon>Pooideae</taxon>
        <taxon>Poodae</taxon>
        <taxon>Poeae</taxon>
        <taxon>Poeae Chloroplast Group 1 (Aveneae type)</taxon>
        <taxon>Aveninae</taxon>
        <taxon>Avena</taxon>
    </lineage>
</organism>
<name>A0ACD5TAE6_AVESA</name>
<reference evidence="1" key="1">
    <citation type="submission" date="2021-05" db="EMBL/GenBank/DDBJ databases">
        <authorList>
            <person name="Scholz U."/>
            <person name="Mascher M."/>
            <person name="Fiebig A."/>
        </authorList>
    </citation>
    <scope>NUCLEOTIDE SEQUENCE [LARGE SCALE GENOMIC DNA]</scope>
</reference>